<dbReference type="InterPro" id="IPR013783">
    <property type="entry name" value="Ig-like_fold"/>
</dbReference>
<feature type="chain" id="PRO_5021341927" evidence="3">
    <location>
        <begin position="23"/>
        <end position="1343"/>
    </location>
</feature>
<keyword evidence="2" id="KW-0677">Repeat</keyword>
<dbReference type="InterPro" id="IPR050991">
    <property type="entry name" value="ECM_Regulatory_Proteins"/>
</dbReference>
<dbReference type="Gene3D" id="2.60.40.10">
    <property type="entry name" value="Immunoglobulins"/>
    <property type="match status" value="2"/>
</dbReference>
<dbReference type="PANTHER" id="PTHR46708">
    <property type="entry name" value="TENASCIN"/>
    <property type="match status" value="1"/>
</dbReference>
<dbReference type="EMBL" id="VFJE01000049">
    <property type="protein sequence ID" value="TPD72159.1"/>
    <property type="molecule type" value="Genomic_DNA"/>
</dbReference>
<dbReference type="NCBIfam" id="TIGR04183">
    <property type="entry name" value="Por_Secre_tail"/>
    <property type="match status" value="1"/>
</dbReference>
<dbReference type="InterPro" id="IPR003961">
    <property type="entry name" value="FN3_dom"/>
</dbReference>
<evidence type="ECO:0000256" key="1">
    <source>
        <dbReference type="ARBA" id="ARBA00022729"/>
    </source>
</evidence>
<feature type="domain" description="Fibronectin type-III" evidence="4">
    <location>
        <begin position="215"/>
        <end position="310"/>
    </location>
</feature>
<gene>
    <name evidence="5" type="ORF">FJA49_02010</name>
</gene>
<dbReference type="InterPro" id="IPR026444">
    <property type="entry name" value="Secre_tail"/>
</dbReference>
<feature type="domain" description="Fibronectin type-III" evidence="4">
    <location>
        <begin position="489"/>
        <end position="576"/>
    </location>
</feature>
<dbReference type="RefSeq" id="WP_139998320.1">
    <property type="nucleotide sequence ID" value="NZ_VFJE01000049.1"/>
</dbReference>
<dbReference type="PANTHER" id="PTHR46708:SF2">
    <property type="entry name" value="FIBRONECTIN TYPE-III DOMAIN-CONTAINING PROTEIN"/>
    <property type="match status" value="1"/>
</dbReference>
<proteinExistence type="predicted"/>
<evidence type="ECO:0000256" key="3">
    <source>
        <dbReference type="SAM" id="SignalP"/>
    </source>
</evidence>
<dbReference type="CDD" id="cd00063">
    <property type="entry name" value="FN3"/>
    <property type="match status" value="1"/>
</dbReference>
<dbReference type="SUPFAM" id="SSF49265">
    <property type="entry name" value="Fibronectin type III"/>
    <property type="match status" value="2"/>
</dbReference>
<sequence>MKKITLLLMLFFSVLSYGQAWTITTCLDLGTTEYAPMHSVATANAASRMAVIYPSSQLSGIAGQVLNAAYYDRDTAAGTMAGTPNFKIYLKEVSNTDWGTGGLDWATAIAGAVLVYDSNPAAAVGSTAGWKSFAFTNTFTYSGAQNLAVFTEYSNATASTSIGWSYEFDTPCINTSNLNTTKYLNGTTGNLPTSLTSTNYRRPMIGFDFLVSCNVPTGLTSTAVTSNSATINWTAPLIAPSEGYEYYMSTSSTTPLPSATPTGSVAAGVTTKSFAGLPSATQQYVWVRSNCGPGDKSTWVRVTFTTACGTNVPTFLQDFNGSFPPQCWTTAGAGDEITGPTGTAAGIWAADGFLNDGTTGAARVNLYSLNRKGWLISPPIDMSAGGYRVRFDVGVTTFSGTDPAQIVSDDKVVFLASQDNGVTWTIIHTWDSTNSPTNVRTLYSVNIPSYVGVNTKFAFYATDGPIDDAPDYNFYVDNFLVEAIPSCEAPLNITVSGITPAGASIAWDAVTGSAGYEYVLDQVATNPTGAGTQITAAPYTASGLAGNTTYYFHVRNNCGTEFSAWTTKSFKTLPNPPANDDCINAVTLTVNPNLTCTAKTTGTLLGATDSGEPDNGAGTPNDDVWFKFVATSTSHRISLTNVTGTPTDLVHEVLEGNCGGGLISLNISDPDISNLSNLIPGNTYYVRIFSYGTAAGATTSFDVCVGTFPPPPANDNCPEAVTLTVNPNLVCTVKTSGTLQSATDSGEGDNGAGIPDDDVWYKFVATAPAHRITISNIAGTPTSVVHEVLDGTCGGGLISLIVSDPDTSTVTGLIPGTTYYVRVFSLAAAAITNTTTFDICIGTLPGPPANDNCSGAIALTVNADSACGVKTSGTLQSATDSGVPDNGAGTPNDDVWYTFVATTGSHTITLSNVAGTPTDMVHELLVGTCSGLVSLNVSDPNTSSYTGLTPGTTYYVRIFSFGTATDASTTFDVCIGSSAAPAVPANNEPSGAVNLTVNPALTCTATTAGTTIGATQSAVPAPTCSAAGFNDDVWYTFTPTSALARLTFTGVGTGITMVGVLYTGTPGSLVEVTGGCLEGNTLNFVNLTSGTLYYVRVFTNSALPTVSTAFTLCVSTPPPAPVNDNCANAIALTPSGTFATGAIVGTVAGASTVTGLTYACQTNRAEDVWYSVVVPASGRLTIETKAQTTSTMTDSVLSVFSGTCGSLTEIACDDDTGDGNFSMLTVTNQTPGATLYIGVWRYGTAVANTGEFRIAAYDASLSTPTFDDANFRAYPNPVVDVLNLSYTQEISNVSVFNLLGQQVISKTIGATDASVDMSSLAGGTYLVKVTVDNQVKTIKVIKQ</sequence>
<feature type="signal peptide" evidence="3">
    <location>
        <begin position="1"/>
        <end position="22"/>
    </location>
</feature>
<protein>
    <submittedName>
        <fullName evidence="5">T9SS type A sorting domain-containing protein</fullName>
    </submittedName>
</protein>
<dbReference type="Pfam" id="PF23759">
    <property type="entry name" value="GBD_T9SS_assoc"/>
    <property type="match status" value="4"/>
</dbReference>
<name>A0A501QGZ4_9FLAO</name>
<accession>A0A501QGZ4</accession>
<dbReference type="InterPro" id="IPR036116">
    <property type="entry name" value="FN3_sf"/>
</dbReference>
<reference evidence="5 6" key="1">
    <citation type="submission" date="2019-06" db="EMBL/GenBank/DDBJ databases">
        <title>Flavobacterium sp. MaA-Y11 from geoumgang.</title>
        <authorList>
            <person name="Jeong S."/>
        </authorList>
    </citation>
    <scope>NUCLEOTIDE SEQUENCE [LARGE SCALE GENOMIC DNA]</scope>
    <source>
        <strain evidence="5 6">MaA-Y11</strain>
    </source>
</reference>
<dbReference type="OrthoDB" id="869215at2"/>
<comment type="caution">
    <text evidence="5">The sequence shown here is derived from an EMBL/GenBank/DDBJ whole genome shotgun (WGS) entry which is preliminary data.</text>
</comment>
<dbReference type="InterPro" id="IPR056600">
    <property type="entry name" value="GBD_T9SS_assoc"/>
</dbReference>
<dbReference type="PROSITE" id="PS50853">
    <property type="entry name" value="FN3"/>
    <property type="match status" value="2"/>
</dbReference>
<evidence type="ECO:0000313" key="5">
    <source>
        <dbReference type="EMBL" id="TPD72159.1"/>
    </source>
</evidence>
<organism evidence="5 6">
    <name type="scientific">Flavobacterium microcysteis</name>
    <dbReference type="NCBI Taxonomy" id="2596891"/>
    <lineage>
        <taxon>Bacteria</taxon>
        <taxon>Pseudomonadati</taxon>
        <taxon>Bacteroidota</taxon>
        <taxon>Flavobacteriia</taxon>
        <taxon>Flavobacteriales</taxon>
        <taxon>Flavobacteriaceae</taxon>
        <taxon>Flavobacterium</taxon>
    </lineage>
</organism>
<dbReference type="Gene3D" id="2.60.120.380">
    <property type="match status" value="1"/>
</dbReference>
<evidence type="ECO:0000259" key="4">
    <source>
        <dbReference type="PROSITE" id="PS50853"/>
    </source>
</evidence>
<evidence type="ECO:0000256" key="2">
    <source>
        <dbReference type="ARBA" id="ARBA00022737"/>
    </source>
</evidence>
<dbReference type="Proteomes" id="UP000319175">
    <property type="component" value="Unassembled WGS sequence"/>
</dbReference>
<dbReference type="Pfam" id="PF18962">
    <property type="entry name" value="Por_Secre_tail"/>
    <property type="match status" value="1"/>
</dbReference>
<dbReference type="SMART" id="SM00060">
    <property type="entry name" value="FN3"/>
    <property type="match status" value="6"/>
</dbReference>
<evidence type="ECO:0000313" key="6">
    <source>
        <dbReference type="Proteomes" id="UP000319175"/>
    </source>
</evidence>
<keyword evidence="1 3" id="KW-0732">Signal</keyword>
<dbReference type="Gene3D" id="2.60.120.260">
    <property type="entry name" value="Galactose-binding domain-like"/>
    <property type="match status" value="1"/>
</dbReference>
<keyword evidence="6" id="KW-1185">Reference proteome</keyword>